<sequence length="307" mass="33270">MLRHVIAPARFFSQVPNEIIRHPRLSSDAVRLLTWQLSLREDRLEKLSDTAARAGIRKTGFQRAKRQLLDEGYLHEWTEQNARGNWVTTQLVSSVPLTPAGARRARNGGGTASPADATAPEPQQPPSAVKPAAGEPTRRAVGRQPKKNTAQHTTDHPEAVRFLLGLARTDPRLAMPAATAHRWAPLAAPWLADGRPPEGARNALTRGLGDARSPLGALRWRLEHALPAPPGGPLPQPRIARMRECPGGQAHGHPRLFTPARDDTATDRCPDCRRTSRGHRDAPAPSSGLLAFRAARTSATRTTSGAA</sequence>
<reference evidence="2 3" key="1">
    <citation type="submission" date="2021-10" db="EMBL/GenBank/DDBJ databases">
        <title>Streptomyces gossypii sp. nov., isolated from soil collected from cotton field.</title>
        <authorList>
            <person name="Ge X."/>
            <person name="Chen X."/>
            <person name="Liu W."/>
        </authorList>
    </citation>
    <scope>NUCLEOTIDE SEQUENCE [LARGE SCALE GENOMIC DNA]</scope>
    <source>
        <strain evidence="2 3">N2-109</strain>
    </source>
</reference>
<evidence type="ECO:0000313" key="3">
    <source>
        <dbReference type="Proteomes" id="UP001156389"/>
    </source>
</evidence>
<dbReference type="EMBL" id="JAJAGO010000006">
    <property type="protein sequence ID" value="MCT2591061.1"/>
    <property type="molecule type" value="Genomic_DNA"/>
</dbReference>
<accession>A0ABT2JT92</accession>
<dbReference type="RefSeq" id="WP_260218672.1">
    <property type="nucleotide sequence ID" value="NZ_JAJAGO010000006.1"/>
</dbReference>
<feature type="region of interest" description="Disordered" evidence="1">
    <location>
        <begin position="98"/>
        <end position="159"/>
    </location>
</feature>
<gene>
    <name evidence="2" type="ORF">LHJ74_14270</name>
</gene>
<evidence type="ECO:0000313" key="2">
    <source>
        <dbReference type="EMBL" id="MCT2591061.1"/>
    </source>
</evidence>
<keyword evidence="3" id="KW-1185">Reference proteome</keyword>
<feature type="compositionally biased region" description="Low complexity" evidence="1">
    <location>
        <begin position="291"/>
        <end position="307"/>
    </location>
</feature>
<feature type="region of interest" description="Disordered" evidence="1">
    <location>
        <begin position="251"/>
        <end position="307"/>
    </location>
</feature>
<feature type="compositionally biased region" description="Basic and acidic residues" evidence="1">
    <location>
        <begin position="260"/>
        <end position="282"/>
    </location>
</feature>
<protein>
    <submittedName>
        <fullName evidence="2">Uncharacterized protein</fullName>
    </submittedName>
</protein>
<evidence type="ECO:0000256" key="1">
    <source>
        <dbReference type="SAM" id="MobiDB-lite"/>
    </source>
</evidence>
<dbReference type="Proteomes" id="UP001156389">
    <property type="component" value="Unassembled WGS sequence"/>
</dbReference>
<comment type="caution">
    <text evidence="2">The sequence shown here is derived from an EMBL/GenBank/DDBJ whole genome shotgun (WGS) entry which is preliminary data.</text>
</comment>
<organism evidence="2 3">
    <name type="scientific">Streptomyces gossypii</name>
    <dbReference type="NCBI Taxonomy" id="2883101"/>
    <lineage>
        <taxon>Bacteria</taxon>
        <taxon>Bacillati</taxon>
        <taxon>Actinomycetota</taxon>
        <taxon>Actinomycetes</taxon>
        <taxon>Kitasatosporales</taxon>
        <taxon>Streptomycetaceae</taxon>
        <taxon>Streptomyces</taxon>
    </lineage>
</organism>
<name>A0ABT2JT92_9ACTN</name>
<proteinExistence type="predicted"/>